<gene>
    <name evidence="2" type="ORF">LTR24_003923</name>
</gene>
<organism evidence="2 3">
    <name type="scientific">Lithohypha guttulata</name>
    <dbReference type="NCBI Taxonomy" id="1690604"/>
    <lineage>
        <taxon>Eukaryota</taxon>
        <taxon>Fungi</taxon>
        <taxon>Dikarya</taxon>
        <taxon>Ascomycota</taxon>
        <taxon>Pezizomycotina</taxon>
        <taxon>Eurotiomycetes</taxon>
        <taxon>Chaetothyriomycetidae</taxon>
        <taxon>Chaetothyriales</taxon>
        <taxon>Trichomeriaceae</taxon>
        <taxon>Lithohypha</taxon>
    </lineage>
</organism>
<comment type="caution">
    <text evidence="2">The sequence shown here is derived from an EMBL/GenBank/DDBJ whole genome shotgun (WGS) entry which is preliminary data.</text>
</comment>
<accession>A0ABR0KDI8</accession>
<protein>
    <submittedName>
        <fullName evidence="2">Uncharacterized protein</fullName>
    </submittedName>
</protein>
<feature type="compositionally biased region" description="Polar residues" evidence="1">
    <location>
        <begin position="78"/>
        <end position="94"/>
    </location>
</feature>
<feature type="region of interest" description="Disordered" evidence="1">
    <location>
        <begin position="63"/>
        <end position="94"/>
    </location>
</feature>
<feature type="compositionally biased region" description="Basic residues" evidence="1">
    <location>
        <begin position="126"/>
        <end position="136"/>
    </location>
</feature>
<reference evidence="2 3" key="1">
    <citation type="submission" date="2023-08" db="EMBL/GenBank/DDBJ databases">
        <title>Black Yeasts Isolated from many extreme environments.</title>
        <authorList>
            <person name="Coleine C."/>
            <person name="Stajich J.E."/>
            <person name="Selbmann L."/>
        </authorList>
    </citation>
    <scope>NUCLEOTIDE SEQUENCE [LARGE SCALE GENOMIC DNA]</scope>
    <source>
        <strain evidence="2 3">CCFEE 5885</strain>
    </source>
</reference>
<sequence length="148" mass="16867">MSHTPTLPIPSRPHTQRRIVDVIDHSNIDDFFRDPSPHELSVTAQMEVVDIIEDLQRRTAEELENWRNPGAVAELTEHTNATSTKTNDSHSSSTEALFVSDDMLLRFEQNESVPSFTQNLSPLKPQQRHKRIHSHHQINLPFSPSSSV</sequence>
<evidence type="ECO:0000256" key="1">
    <source>
        <dbReference type="SAM" id="MobiDB-lite"/>
    </source>
</evidence>
<evidence type="ECO:0000313" key="3">
    <source>
        <dbReference type="Proteomes" id="UP001345013"/>
    </source>
</evidence>
<keyword evidence="3" id="KW-1185">Reference proteome</keyword>
<dbReference type="EMBL" id="JAVRRG010000038">
    <property type="protein sequence ID" value="KAK5093919.1"/>
    <property type="molecule type" value="Genomic_DNA"/>
</dbReference>
<evidence type="ECO:0000313" key="2">
    <source>
        <dbReference type="EMBL" id="KAK5093919.1"/>
    </source>
</evidence>
<proteinExistence type="predicted"/>
<name>A0ABR0KDI8_9EURO</name>
<dbReference type="Proteomes" id="UP001345013">
    <property type="component" value="Unassembled WGS sequence"/>
</dbReference>
<feature type="region of interest" description="Disordered" evidence="1">
    <location>
        <begin position="116"/>
        <end position="148"/>
    </location>
</feature>